<dbReference type="GO" id="GO:0004803">
    <property type="term" value="F:transposase activity"/>
    <property type="evidence" value="ECO:0007669"/>
    <property type="project" value="TreeGrafter"/>
</dbReference>
<evidence type="ECO:0000256" key="1">
    <source>
        <dbReference type="ARBA" id="ARBA00023172"/>
    </source>
</evidence>
<keyword evidence="1" id="KW-0233">DNA recombination</keyword>
<dbReference type="PROSITE" id="PS50994">
    <property type="entry name" value="INTEGRASE"/>
    <property type="match status" value="1"/>
</dbReference>
<dbReference type="PANTHER" id="PTHR10948:SF23">
    <property type="entry name" value="TRANSPOSASE INSI FOR INSERTION SEQUENCE ELEMENT IS30A-RELATED"/>
    <property type="match status" value="1"/>
</dbReference>
<dbReference type="InterPro" id="IPR036397">
    <property type="entry name" value="RNaseH_sf"/>
</dbReference>
<gene>
    <name evidence="3" type="ORF">GBZ86_16045</name>
</gene>
<reference evidence="3 4" key="1">
    <citation type="submission" date="2019-10" db="EMBL/GenBank/DDBJ databases">
        <title>The Genome Sequence of Clostridium tarantellae Isolated from Fish Brain.</title>
        <authorList>
            <person name="Bano L."/>
            <person name="Kiel M."/>
            <person name="Sales G."/>
            <person name="Doxey A.C."/>
            <person name="Mansfield M.J."/>
            <person name="Schiavone M."/>
            <person name="Rossetto O."/>
            <person name="Pirazzini M."/>
            <person name="Dobrindt U."/>
            <person name="Montecucco C."/>
        </authorList>
    </citation>
    <scope>NUCLEOTIDE SEQUENCE [LARGE SCALE GENOMIC DNA]</scope>
    <source>
        <strain evidence="3 4">DSM 3997</strain>
    </source>
</reference>
<dbReference type="Proteomes" id="UP000430345">
    <property type="component" value="Unassembled WGS sequence"/>
</dbReference>
<dbReference type="SUPFAM" id="SSF53098">
    <property type="entry name" value="Ribonuclease H-like"/>
    <property type="match status" value="1"/>
</dbReference>
<dbReference type="InterPro" id="IPR053392">
    <property type="entry name" value="Transposase_IS30-like"/>
</dbReference>
<sequence>MDYQNHNTESRKNKHLNMKERIIVEMRLKDGFSAYKIAKELGRSINTVLNEIRGGTTKQINQGKKFKVYFADTGEAVYKKNRLKSSRKYKLLECSNFIEYVVDKVKNYHWSLDACVGEALYSSRFSPYQMISTKTLYNYVDIGLLPIKNIDLPAKLHRNIKSTRVRNNRKKLGTSISDRPDSIESREEFGHWEIDCVLGEKSNKDNVLLTLVERKTRYAIISEMSSHSAISVTNALKKIKELFGSKFSEVFKSITADNSSEFADLSTLEKETETKTKVYFTHPYSSFEKGINERHNGLIRRFIPKGKRISDYSFETITFIENWMNTLPRKLLHYKTPEELFEIHLDEIYSL</sequence>
<dbReference type="EMBL" id="WHJC01000519">
    <property type="protein sequence ID" value="MPQ45228.1"/>
    <property type="molecule type" value="Genomic_DNA"/>
</dbReference>
<proteinExistence type="predicted"/>
<keyword evidence="4" id="KW-1185">Reference proteome</keyword>
<name>A0A6I1MRZ0_9CLOT</name>
<organism evidence="3 4">
    <name type="scientific">Clostridium tarantellae</name>
    <dbReference type="NCBI Taxonomy" id="39493"/>
    <lineage>
        <taxon>Bacteria</taxon>
        <taxon>Bacillati</taxon>
        <taxon>Bacillota</taxon>
        <taxon>Clostridia</taxon>
        <taxon>Eubacteriales</taxon>
        <taxon>Clostridiaceae</taxon>
        <taxon>Clostridium</taxon>
    </lineage>
</organism>
<dbReference type="InterPro" id="IPR051917">
    <property type="entry name" value="Transposase-Integrase"/>
</dbReference>
<dbReference type="RefSeq" id="WP_152892330.1">
    <property type="nucleotide sequence ID" value="NZ_WHJC01000519.1"/>
</dbReference>
<accession>A0A6I1MRZ0</accession>
<dbReference type="Pfam" id="PF13936">
    <property type="entry name" value="HTH_38"/>
    <property type="match status" value="1"/>
</dbReference>
<dbReference type="GO" id="GO:0006310">
    <property type="term" value="P:DNA recombination"/>
    <property type="evidence" value="ECO:0007669"/>
    <property type="project" value="UniProtKB-KW"/>
</dbReference>
<dbReference type="GO" id="GO:0032196">
    <property type="term" value="P:transposition"/>
    <property type="evidence" value="ECO:0007669"/>
    <property type="project" value="TreeGrafter"/>
</dbReference>
<dbReference type="NCBIfam" id="NF033563">
    <property type="entry name" value="transpos_IS30"/>
    <property type="match status" value="1"/>
</dbReference>
<evidence type="ECO:0000313" key="3">
    <source>
        <dbReference type="EMBL" id="MPQ45228.1"/>
    </source>
</evidence>
<feature type="domain" description="Integrase catalytic" evidence="2">
    <location>
        <begin position="176"/>
        <end position="345"/>
    </location>
</feature>
<evidence type="ECO:0000313" key="4">
    <source>
        <dbReference type="Proteomes" id="UP000430345"/>
    </source>
</evidence>
<comment type="caution">
    <text evidence="3">The sequence shown here is derived from an EMBL/GenBank/DDBJ whole genome shotgun (WGS) entry which is preliminary data.</text>
</comment>
<dbReference type="GO" id="GO:0005829">
    <property type="term" value="C:cytosol"/>
    <property type="evidence" value="ECO:0007669"/>
    <property type="project" value="TreeGrafter"/>
</dbReference>
<dbReference type="InterPro" id="IPR001584">
    <property type="entry name" value="Integrase_cat-core"/>
</dbReference>
<dbReference type="Gene3D" id="3.30.420.10">
    <property type="entry name" value="Ribonuclease H-like superfamily/Ribonuclease H"/>
    <property type="match status" value="1"/>
</dbReference>
<evidence type="ECO:0000259" key="2">
    <source>
        <dbReference type="PROSITE" id="PS50994"/>
    </source>
</evidence>
<dbReference type="Pfam" id="PF00665">
    <property type="entry name" value="rve"/>
    <property type="match status" value="1"/>
</dbReference>
<dbReference type="GO" id="GO:0015074">
    <property type="term" value="P:DNA integration"/>
    <property type="evidence" value="ECO:0007669"/>
    <property type="project" value="InterPro"/>
</dbReference>
<dbReference type="AlphaFoldDB" id="A0A6I1MRZ0"/>
<dbReference type="InterPro" id="IPR025246">
    <property type="entry name" value="IS30-like_HTH"/>
</dbReference>
<dbReference type="Gene3D" id="1.10.10.60">
    <property type="entry name" value="Homeodomain-like"/>
    <property type="match status" value="1"/>
</dbReference>
<dbReference type="OrthoDB" id="9776104at2"/>
<dbReference type="GO" id="GO:0003676">
    <property type="term" value="F:nucleic acid binding"/>
    <property type="evidence" value="ECO:0007669"/>
    <property type="project" value="InterPro"/>
</dbReference>
<protein>
    <submittedName>
        <fullName evidence="3">IS30 family transposase</fullName>
    </submittedName>
</protein>
<dbReference type="InterPro" id="IPR012337">
    <property type="entry name" value="RNaseH-like_sf"/>
</dbReference>
<dbReference type="PANTHER" id="PTHR10948">
    <property type="entry name" value="TRANSPOSASE"/>
    <property type="match status" value="1"/>
</dbReference>